<dbReference type="Gene3D" id="2.60.40.640">
    <property type="match status" value="2"/>
</dbReference>
<dbReference type="SMART" id="SM01017">
    <property type="entry name" value="Arrestin_C"/>
    <property type="match status" value="1"/>
</dbReference>
<name>A0A0E9NEQ6_SAICN</name>
<dbReference type="AlphaFoldDB" id="A0A0E9NEQ6"/>
<dbReference type="GO" id="GO:0031625">
    <property type="term" value="F:ubiquitin protein ligase binding"/>
    <property type="evidence" value="ECO:0007669"/>
    <property type="project" value="TreeGrafter"/>
</dbReference>
<reference evidence="3 4" key="3">
    <citation type="journal article" date="2015" name="Genome Announc.">
        <title>Draft Genome Sequence of the Archiascomycetous Yeast Saitoella complicata.</title>
        <authorList>
            <person name="Yamauchi K."/>
            <person name="Kondo S."/>
            <person name="Hamamoto M."/>
            <person name="Takahashi Y."/>
            <person name="Ogura Y."/>
            <person name="Hayashi T."/>
            <person name="Nishida H."/>
        </authorList>
    </citation>
    <scope>NUCLEOTIDE SEQUENCE [LARGE SCALE GENOMIC DNA]</scope>
    <source>
        <strain evidence="3 4">NRRL Y-17804</strain>
    </source>
</reference>
<accession>A0A0E9NEQ6</accession>
<comment type="caution">
    <text evidence="3">The sequence shown here is derived from an EMBL/GenBank/DDBJ whole genome shotgun (WGS) entry which is preliminary data.</text>
</comment>
<dbReference type="InterPro" id="IPR011022">
    <property type="entry name" value="Arrestin_C-like"/>
</dbReference>
<reference evidence="3 4" key="2">
    <citation type="journal article" date="2014" name="J. Gen. Appl. Microbiol.">
        <title>The early diverging ascomycetous budding yeast Saitoella complicata has three histone deacetylases belonging to the Clr6, Hos2, and Rpd3 lineages.</title>
        <authorList>
            <person name="Nishida H."/>
            <person name="Matsumoto T."/>
            <person name="Kondo S."/>
            <person name="Hamamoto M."/>
            <person name="Yoshikawa H."/>
        </authorList>
    </citation>
    <scope>NUCLEOTIDE SEQUENCE [LARGE SCALE GENOMIC DNA]</scope>
    <source>
        <strain evidence="3 4">NRRL Y-17804</strain>
    </source>
</reference>
<dbReference type="SUPFAM" id="SSF81296">
    <property type="entry name" value="E set domains"/>
    <property type="match status" value="1"/>
</dbReference>
<feature type="compositionally biased region" description="Basic and acidic residues" evidence="1">
    <location>
        <begin position="554"/>
        <end position="566"/>
    </location>
</feature>
<keyword evidence="4" id="KW-1185">Reference proteome</keyword>
<reference evidence="3 4" key="1">
    <citation type="journal article" date="2011" name="J. Gen. Appl. Microbiol.">
        <title>Draft genome sequencing of the enigmatic yeast Saitoella complicata.</title>
        <authorList>
            <person name="Nishida H."/>
            <person name="Hamamoto M."/>
            <person name="Sugiyama J."/>
        </authorList>
    </citation>
    <scope>NUCLEOTIDE SEQUENCE [LARGE SCALE GENOMIC DNA]</scope>
    <source>
        <strain evidence="3 4">NRRL Y-17804</strain>
    </source>
</reference>
<feature type="region of interest" description="Disordered" evidence="1">
    <location>
        <begin position="542"/>
        <end position="578"/>
    </location>
</feature>
<dbReference type="PANTHER" id="PTHR11188">
    <property type="entry name" value="ARRESTIN DOMAIN CONTAINING PROTEIN"/>
    <property type="match status" value="1"/>
</dbReference>
<dbReference type="GO" id="GO:0030674">
    <property type="term" value="F:protein-macromolecule adaptor activity"/>
    <property type="evidence" value="ECO:0007669"/>
    <property type="project" value="TreeGrafter"/>
</dbReference>
<dbReference type="GO" id="GO:0005886">
    <property type="term" value="C:plasma membrane"/>
    <property type="evidence" value="ECO:0007669"/>
    <property type="project" value="TreeGrafter"/>
</dbReference>
<organism evidence="3 4">
    <name type="scientific">Saitoella complicata (strain BCRC 22490 / CBS 7301 / JCM 7358 / NBRC 10748 / NRRL Y-17804)</name>
    <dbReference type="NCBI Taxonomy" id="698492"/>
    <lineage>
        <taxon>Eukaryota</taxon>
        <taxon>Fungi</taxon>
        <taxon>Dikarya</taxon>
        <taxon>Ascomycota</taxon>
        <taxon>Taphrinomycotina</taxon>
        <taxon>Taphrinomycotina incertae sedis</taxon>
        <taxon>Saitoella</taxon>
    </lineage>
</organism>
<dbReference type="InterPro" id="IPR014752">
    <property type="entry name" value="Arrestin-like_C"/>
</dbReference>
<evidence type="ECO:0000313" key="4">
    <source>
        <dbReference type="Proteomes" id="UP000033140"/>
    </source>
</evidence>
<evidence type="ECO:0000256" key="1">
    <source>
        <dbReference type="SAM" id="MobiDB-lite"/>
    </source>
</evidence>
<dbReference type="PANTHER" id="PTHR11188:SF17">
    <property type="entry name" value="FI21816P1"/>
    <property type="match status" value="1"/>
</dbReference>
<dbReference type="Proteomes" id="UP000033140">
    <property type="component" value="Unassembled WGS sequence"/>
</dbReference>
<evidence type="ECO:0000313" key="3">
    <source>
        <dbReference type="EMBL" id="GAO48342.1"/>
    </source>
</evidence>
<dbReference type="Pfam" id="PF02752">
    <property type="entry name" value="Arrestin_C"/>
    <property type="match status" value="1"/>
</dbReference>
<dbReference type="InterPro" id="IPR014756">
    <property type="entry name" value="Ig_E-set"/>
</dbReference>
<dbReference type="EMBL" id="BACD03000014">
    <property type="protein sequence ID" value="GAO48342.1"/>
    <property type="molecule type" value="Genomic_DNA"/>
</dbReference>
<feature type="region of interest" description="Disordered" evidence="1">
    <location>
        <begin position="468"/>
        <end position="493"/>
    </location>
</feature>
<dbReference type="STRING" id="698492.A0A0E9NEQ6"/>
<sequence length="619" mass="68388">MVKTVLNGDTKHDRRVKLSTVLNAVLHVGGGKIRGRLVLTIKDSKRHPVKIGDLALDLVGVEVLPHASKQGIFFSITSHLITPKSNPAPGNLVHAYTGCDDQGYWLAKTGTQAQAFELPLPLNVGPGTFYSEDAEIRYLLAATLRYKSNDKISVVRTVTTLLLYPCLDPEKALLPLEYPLRSTEEGRQLLGGQGVVTLVAQSHRTTWIAGQLAFVELHISNQSARTIRHVQMKLVRHVISFKRPGAFSFNRPAGQLRVPDRIKTRVVSSTAIHAGHETDLPGYRWRGVAPKSIDSSTLRIQVPGDQLTVREGRYFEVKYFINIAVSATLSHNVHVQIPVTIVNILSLDTNPDDLFDVAAAIRRERRRLSQPNMNESAQNSRVLPRMSAQTFLAAQAPAPAELTGSPAIRSHTPIEPAAEEAKEVEDGGPEDDSILRLVFAAKTKPLDIKRLDDGDGTNRFLIPGRNGVVAVSDPREPPAQTYERREVSAGGHTRRASNIAPFAKLRPSLDGEDESPRTRRIRRTASLDVSKMQGATQTLDRIFEGGSDDNDVSGDLRRSRSLDKGRRTSLGMGLHLSQPMSPLLKSRHMGRHTATEVVDYMVELSVSLYYWSRRYGMGR</sequence>
<dbReference type="GO" id="GO:0005829">
    <property type="term" value="C:cytosol"/>
    <property type="evidence" value="ECO:0007669"/>
    <property type="project" value="TreeGrafter"/>
</dbReference>
<evidence type="ECO:0000259" key="2">
    <source>
        <dbReference type="SMART" id="SM01017"/>
    </source>
</evidence>
<feature type="domain" description="Arrestin C-terminal-like" evidence="2">
    <location>
        <begin position="192"/>
        <end position="346"/>
    </location>
</feature>
<protein>
    <recommendedName>
        <fullName evidence="2">Arrestin C-terminal-like domain-containing protein</fullName>
    </recommendedName>
</protein>
<gene>
    <name evidence="3" type="ORF">G7K_2516-t2</name>
</gene>
<proteinExistence type="predicted"/>
<dbReference type="InterPro" id="IPR050357">
    <property type="entry name" value="Arrestin_domain-protein"/>
</dbReference>
<dbReference type="GO" id="GO:0070086">
    <property type="term" value="P:ubiquitin-dependent endocytosis"/>
    <property type="evidence" value="ECO:0007669"/>
    <property type="project" value="TreeGrafter"/>
</dbReference>